<dbReference type="EMBL" id="CSAD01000919">
    <property type="protein sequence ID" value="COW62784.1"/>
    <property type="molecule type" value="Genomic_DNA"/>
</dbReference>
<evidence type="ECO:0000313" key="4">
    <source>
        <dbReference type="Proteomes" id="UP000045842"/>
    </source>
</evidence>
<dbReference type="GO" id="GO:0008483">
    <property type="term" value="F:transaminase activity"/>
    <property type="evidence" value="ECO:0007669"/>
    <property type="project" value="UniProtKB-KW"/>
</dbReference>
<accession>A0A0T9YVX6</accession>
<keyword evidence="2" id="KW-0456">Lyase</keyword>
<evidence type="ECO:0000313" key="3">
    <source>
        <dbReference type="Proteomes" id="UP000038802"/>
    </source>
</evidence>
<evidence type="ECO:0000313" key="2">
    <source>
        <dbReference type="EMBL" id="COX02184.1"/>
    </source>
</evidence>
<dbReference type="AlphaFoldDB" id="A0A0T9YVX6"/>
<sequence length="97" mass="10833">MRREHRHSGTLADDLQLVHRGRPLQVTSDQQWRVSLSTQAGGQFAGQCRLPGALQAGEHHDGRRGLRKRQLAGFAAEDAYQFLVDDLDDLLSRVEGT</sequence>
<dbReference type="Proteomes" id="UP000045842">
    <property type="component" value="Unassembled WGS sequence"/>
</dbReference>
<dbReference type="EMBL" id="CSAE01000868">
    <property type="protein sequence ID" value="COX02184.1"/>
    <property type="molecule type" value="Genomic_DNA"/>
</dbReference>
<keyword evidence="2" id="KW-0032">Aminotransferase</keyword>
<organism evidence="2 3">
    <name type="scientific">Mycobacterium tuberculosis</name>
    <dbReference type="NCBI Taxonomy" id="1773"/>
    <lineage>
        <taxon>Bacteria</taxon>
        <taxon>Bacillati</taxon>
        <taxon>Actinomycetota</taxon>
        <taxon>Actinomycetes</taxon>
        <taxon>Mycobacteriales</taxon>
        <taxon>Mycobacteriaceae</taxon>
        <taxon>Mycobacterium</taxon>
        <taxon>Mycobacterium tuberculosis complex</taxon>
    </lineage>
</organism>
<protein>
    <submittedName>
        <fullName evidence="2">Branched-chain amino acid aminotransferase/4-amino-4-deoxychorismate lyase</fullName>
    </submittedName>
</protein>
<proteinExistence type="predicted"/>
<reference evidence="2" key="1">
    <citation type="submission" date="2015-03" db="EMBL/GenBank/DDBJ databases">
        <authorList>
            <person name="Murphy D."/>
        </authorList>
    </citation>
    <scope>NUCLEOTIDE SEQUENCE [LARGE SCALE GENOMIC DNA]</scope>
    <source>
        <strain evidence="2">K00500041</strain>
    </source>
</reference>
<dbReference type="Proteomes" id="UP000038802">
    <property type="component" value="Unassembled WGS sequence"/>
</dbReference>
<keyword evidence="2" id="KW-0808">Transferase</keyword>
<evidence type="ECO:0000313" key="1">
    <source>
        <dbReference type="EMBL" id="COW62784.1"/>
    </source>
</evidence>
<dbReference type="GO" id="GO:0016829">
    <property type="term" value="F:lyase activity"/>
    <property type="evidence" value="ECO:0007669"/>
    <property type="project" value="UniProtKB-KW"/>
</dbReference>
<gene>
    <name evidence="1" type="ORF">ERS007679_04098</name>
    <name evidence="2" type="ORF">ERS007703_04637</name>
</gene>
<reference evidence="3 4" key="2">
    <citation type="submission" date="2015-03" db="EMBL/GenBank/DDBJ databases">
        <authorList>
            <consortium name="Pathogen Informatics"/>
        </authorList>
    </citation>
    <scope>NUCLEOTIDE SEQUENCE [LARGE SCALE GENOMIC DNA]</scope>
    <source>
        <strain evidence="1 4">G09801536</strain>
        <strain evidence="3">K00500041</strain>
    </source>
</reference>
<name>A0A0T9YVX6_MYCTX</name>